<dbReference type="InterPro" id="IPR006829">
    <property type="entry name" value="LXG_dom"/>
</dbReference>
<feature type="domain" description="LXG" evidence="2">
    <location>
        <begin position="1"/>
        <end position="217"/>
    </location>
</feature>
<evidence type="ECO:0000313" key="4">
    <source>
        <dbReference type="Proteomes" id="UP000221918"/>
    </source>
</evidence>
<comment type="similarity">
    <text evidence="1">In the N-terminal section; belongs to the LXG family.</text>
</comment>
<evidence type="ECO:0000259" key="2">
    <source>
        <dbReference type="PROSITE" id="PS51756"/>
    </source>
</evidence>
<sequence>MNLNMYLGEVHTQTQSMNAICTATIQGMEQAIQSIDAFAIDTALQGQTYSSAKAFFTETFRPLAQGIIYLCEELIRQNDAFPSQFESKVASTDVIEQEILEQIQEIDRMKTSMEAVSQAMPIPSMDAMANLFTLMRKKLQEKLDHLYEFNQTSSNNYATALQLAASIATGLAEVQSGKGFSPASGTFSTQGLNMEWTTSIQSITEERARQTEIKEITLQEQQTALQEQEDNRPWYEKTAIVAREYANGVIEFFQGAGSAVAEDYIGLTPPDNDKLESNATYQAGRFTGHVLSTVGSIVEIFEGISVIGGANFLTFVAEVGTGGLASPIVLPLDAVATAAGVGAVTHGGYVGHRSIQNAKDTLQRFQASSGGGKSVKKADNMKDFFEDGFGNEIERKVSKTSKKYQGQTVYKVDKKVDNPHLKKGDQFYLDNLHKDHIEVFDKQGNFRAVLDLDGNINIDKTKKALGRKLK</sequence>
<gene>
    <name evidence="3" type="ORF">COF81_12880</name>
</gene>
<dbReference type="AlphaFoldDB" id="A0ABD6T880"/>
<dbReference type="EMBL" id="NUTL01000049">
    <property type="protein sequence ID" value="PHE97017.1"/>
    <property type="molecule type" value="Genomic_DNA"/>
</dbReference>
<dbReference type="PANTHER" id="PTHR34976:SF1">
    <property type="entry name" value="TOXIN BC_0920"/>
    <property type="match status" value="1"/>
</dbReference>
<dbReference type="PROSITE" id="PS51756">
    <property type="entry name" value="LXG"/>
    <property type="match status" value="1"/>
</dbReference>
<dbReference type="RefSeq" id="WP_098148982.1">
    <property type="nucleotide sequence ID" value="NZ_NUBV01000179.1"/>
</dbReference>
<evidence type="ECO:0000313" key="3">
    <source>
        <dbReference type="EMBL" id="PHE97017.1"/>
    </source>
</evidence>
<dbReference type="PANTHER" id="PTHR34976">
    <property type="entry name" value="RIBONUCLEASE YQCG-RELATED"/>
    <property type="match status" value="1"/>
</dbReference>
<comment type="caution">
    <text evidence="3">The sequence shown here is derived from an EMBL/GenBank/DDBJ whole genome shotgun (WGS) entry which is preliminary data.</text>
</comment>
<dbReference type="Proteomes" id="UP000221918">
    <property type="component" value="Unassembled WGS sequence"/>
</dbReference>
<evidence type="ECO:0000256" key="1">
    <source>
        <dbReference type="ARBA" id="ARBA00034117"/>
    </source>
</evidence>
<reference evidence="3 4" key="1">
    <citation type="submission" date="2017-09" db="EMBL/GenBank/DDBJ databases">
        <title>Large-scale bioinformatics analysis of Bacillus genomes uncovers conserved roles of natural products in bacterial physiology.</title>
        <authorList>
            <consortium name="Agbiome Team Llc"/>
            <person name="Bleich R.M."/>
            <person name="Grubbs K.J."/>
            <person name="Santa Maria K.C."/>
            <person name="Allen S.E."/>
            <person name="Farag S."/>
            <person name="Shank E.A."/>
            <person name="Bowers A."/>
        </authorList>
    </citation>
    <scope>NUCLEOTIDE SEQUENCE [LARGE SCALE GENOMIC DNA]</scope>
    <source>
        <strain evidence="3 4">AFS037265</strain>
    </source>
</reference>
<name>A0ABD6T880_9BACI</name>
<protein>
    <submittedName>
        <fullName evidence="3">Cytosolic protein</fullName>
    </submittedName>
</protein>
<proteinExistence type="inferred from homology"/>
<dbReference type="InterPro" id="IPR051768">
    <property type="entry name" value="Bact_secretion_toxin"/>
</dbReference>
<organism evidence="3 4">
    <name type="scientific">Bacillus pseudomycoides</name>
    <dbReference type="NCBI Taxonomy" id="64104"/>
    <lineage>
        <taxon>Bacteria</taxon>
        <taxon>Bacillati</taxon>
        <taxon>Bacillota</taxon>
        <taxon>Bacilli</taxon>
        <taxon>Bacillales</taxon>
        <taxon>Bacillaceae</taxon>
        <taxon>Bacillus</taxon>
        <taxon>Bacillus cereus group</taxon>
    </lineage>
</organism>
<dbReference type="Pfam" id="PF04740">
    <property type="entry name" value="LXG"/>
    <property type="match status" value="1"/>
</dbReference>
<accession>A0ABD6T880</accession>